<feature type="signal peptide" evidence="1">
    <location>
        <begin position="1"/>
        <end position="18"/>
    </location>
</feature>
<keyword evidence="2" id="KW-1185">Reference proteome</keyword>
<dbReference type="Proteomes" id="UP000322000">
    <property type="component" value="Chromosome 16"/>
</dbReference>
<feature type="chain" id="PRO_5028928384" evidence="1">
    <location>
        <begin position="19"/>
        <end position="228"/>
    </location>
</feature>
<dbReference type="InParanoid" id="A0A7E5WGL2"/>
<evidence type="ECO:0000313" key="2">
    <source>
        <dbReference type="Proteomes" id="UP000322000"/>
    </source>
</evidence>
<reference evidence="3" key="1">
    <citation type="submission" date="2025-08" db="UniProtKB">
        <authorList>
            <consortium name="RefSeq"/>
        </authorList>
    </citation>
    <scope>IDENTIFICATION</scope>
</reference>
<dbReference type="OrthoDB" id="7468116at2759"/>
<name>A0A7E5WGL2_TRINI</name>
<proteinExistence type="predicted"/>
<evidence type="ECO:0000256" key="1">
    <source>
        <dbReference type="SAM" id="SignalP"/>
    </source>
</evidence>
<keyword evidence="1" id="KW-0732">Signal</keyword>
<organism evidence="2 3">
    <name type="scientific">Trichoplusia ni</name>
    <name type="common">Cabbage looper</name>
    <dbReference type="NCBI Taxonomy" id="7111"/>
    <lineage>
        <taxon>Eukaryota</taxon>
        <taxon>Metazoa</taxon>
        <taxon>Ecdysozoa</taxon>
        <taxon>Arthropoda</taxon>
        <taxon>Hexapoda</taxon>
        <taxon>Insecta</taxon>
        <taxon>Pterygota</taxon>
        <taxon>Neoptera</taxon>
        <taxon>Endopterygota</taxon>
        <taxon>Lepidoptera</taxon>
        <taxon>Glossata</taxon>
        <taxon>Ditrysia</taxon>
        <taxon>Noctuoidea</taxon>
        <taxon>Noctuidae</taxon>
        <taxon>Plusiinae</taxon>
        <taxon>Trichoplusia</taxon>
    </lineage>
</organism>
<dbReference type="KEGG" id="tnl:113502090"/>
<gene>
    <name evidence="3" type="primary">LOC113502090</name>
</gene>
<sequence>MRWSTVLLVVLYFASCEGLENAVEGRGKKKKIALAIYFADLVIKKIFVLKLIYAFAFWVLLHKAGYIFGWVLSYFKEQKHEYHDYHGHHDHHDHHHIEYGPPGPYRRKSQKPYNPYSSPHKTVPTIVALAVLSKLAVVKVASFFFLVAFFQKLFYVGGLLLNYYLKNQGPSGPPSAPNMMYGPPSDYNTVGYSYEPPEEPFPGPEALPSISIADFSNGFNWLLSKNQS</sequence>
<evidence type="ECO:0000313" key="3">
    <source>
        <dbReference type="RefSeq" id="XP_026739271.1"/>
    </source>
</evidence>
<accession>A0A7E5WGL2</accession>
<dbReference type="AlphaFoldDB" id="A0A7E5WGL2"/>
<dbReference type="RefSeq" id="XP_026739271.1">
    <property type="nucleotide sequence ID" value="XM_026883470.1"/>
</dbReference>
<dbReference type="GeneID" id="113502090"/>
<protein>
    <submittedName>
        <fullName evidence="3">Uncharacterized protein LOC113502090</fullName>
    </submittedName>
</protein>